<organism evidence="1 2">
    <name type="scientific">Streptomyces achmelvichensis</name>
    <dbReference type="NCBI Taxonomy" id="3134111"/>
    <lineage>
        <taxon>Bacteria</taxon>
        <taxon>Bacillati</taxon>
        <taxon>Actinomycetota</taxon>
        <taxon>Actinomycetes</taxon>
        <taxon>Kitasatosporales</taxon>
        <taxon>Streptomycetaceae</taxon>
        <taxon>Streptomyces</taxon>
    </lineage>
</organism>
<protein>
    <submittedName>
        <fullName evidence="1">Sialidase family protein</fullName>
        <ecNumber evidence="1">3.2.1.-</ecNumber>
    </submittedName>
</protein>
<evidence type="ECO:0000313" key="2">
    <source>
        <dbReference type="Proteomes" id="UP001377168"/>
    </source>
</evidence>
<evidence type="ECO:0000313" key="1">
    <source>
        <dbReference type="EMBL" id="MEJ8638168.1"/>
    </source>
</evidence>
<accession>A0ACC6Q362</accession>
<keyword evidence="1" id="KW-0326">Glycosidase</keyword>
<comment type="caution">
    <text evidence="1">The sequence shown here is derived from an EMBL/GenBank/DDBJ whole genome shotgun (WGS) entry which is preliminary data.</text>
</comment>
<reference evidence="1" key="1">
    <citation type="submission" date="2024-03" db="EMBL/GenBank/DDBJ databases">
        <title>Novel Streptomyces species of biotechnological and ecological value are a feature of Machair soil.</title>
        <authorList>
            <person name="Prole J.R."/>
            <person name="Goodfellow M."/>
            <person name="Allenby N."/>
            <person name="Ward A.C."/>
        </authorList>
    </citation>
    <scope>NUCLEOTIDE SEQUENCE</scope>
    <source>
        <strain evidence="1">MS2.AVA.5</strain>
    </source>
</reference>
<dbReference type="Proteomes" id="UP001377168">
    <property type="component" value="Unassembled WGS sequence"/>
</dbReference>
<keyword evidence="2" id="KW-1185">Reference proteome</keyword>
<proteinExistence type="predicted"/>
<gene>
    <name evidence="1" type="ORF">WKI67_32920</name>
</gene>
<name>A0ACC6Q362_9ACTN</name>
<sequence>MRHPAALLATALLPLIALSTAGTAFASGGGSGPVRLSGPSPFAGCAPGAADGLMAEGAIEPGLASDPSRPGRMAAVWPQDRQRGLVVAVTKDGGRTWKRSVVPGLTRCSGGHFDYVDEPAVTFTGDGGLVVSGGLFMADGSDSAGLSVRSDDDGATWAAPAVIAREPDPAEGGVAAGPVVVDPRNPRVMYAVTPRFPATERSRNQALIARSSDGGRTWQSPHLVVDSGEGHMVSGHRLSVLPDGTLVDVYTLIRFGGPVLSVQATRSTDGGRTWSAPVKVSDLRTKWLFQDPESGEQVSHTTSLLSDSAVDPRTGRMYAAWQDARFSSGAADGVALSSSGDGGRTWSEPVKVNRTPAGMPAPHQQAFTVSLDVARDGTVGVAYSDFRHNDARAPLFTDRWLVRCRPLASAAGGCHLPTAGTDRGSARWKETRLTPESFDMRQAPRIPDASSPRGYFLGEQMGLAATGRGFAAAWAVPDVPGSAAVHVRPAA</sequence>
<dbReference type="EC" id="3.2.1.-" evidence="1"/>
<keyword evidence="1" id="KW-0378">Hydrolase</keyword>
<dbReference type="EMBL" id="JBBKAJ010000022">
    <property type="protein sequence ID" value="MEJ8638168.1"/>
    <property type="molecule type" value="Genomic_DNA"/>
</dbReference>